<gene>
    <name evidence="1" type="ORF">LR394_01265</name>
</gene>
<evidence type="ECO:0000313" key="1">
    <source>
        <dbReference type="EMBL" id="MCD5309512.1"/>
    </source>
</evidence>
<protein>
    <submittedName>
        <fullName evidence="1">Uncharacterized protein</fullName>
    </submittedName>
</protein>
<proteinExistence type="predicted"/>
<accession>A0A9X1N6Y7</accession>
<sequence>MTALLMSVLFGVSSALILTGFLICAEYRWVGRCEYRLRCRWRTWDAYWPIEVPAELSVPLY</sequence>
<dbReference type="EMBL" id="JAJOMB010000001">
    <property type="protein sequence ID" value="MCD5309512.1"/>
    <property type="molecule type" value="Genomic_DNA"/>
</dbReference>
<dbReference type="RefSeq" id="WP_231438437.1">
    <property type="nucleotide sequence ID" value="NZ_JAJOMB010000001.1"/>
</dbReference>
<name>A0A9X1N6Y7_9ACTN</name>
<keyword evidence="2" id="KW-1185">Reference proteome</keyword>
<reference evidence="1" key="1">
    <citation type="submission" date="2021-11" db="EMBL/GenBank/DDBJ databases">
        <title>Streptomyces corallinus and Kineosporia corallina sp. nov., two new coral-derived marine actinobacteria.</title>
        <authorList>
            <person name="Buangrab K."/>
            <person name="Sutthacheep M."/>
            <person name="Yeemin T."/>
            <person name="Harunari E."/>
            <person name="Igarashi Y."/>
            <person name="Sripreechasak P."/>
            <person name="Kanchanasin P."/>
            <person name="Tanasupawat S."/>
            <person name="Phongsopitanun W."/>
        </authorList>
    </citation>
    <scope>NUCLEOTIDE SEQUENCE</scope>
    <source>
        <strain evidence="1">JCM 31032</strain>
    </source>
</reference>
<organism evidence="1 2">
    <name type="scientific">Kineosporia babensis</name>
    <dbReference type="NCBI Taxonomy" id="499548"/>
    <lineage>
        <taxon>Bacteria</taxon>
        <taxon>Bacillati</taxon>
        <taxon>Actinomycetota</taxon>
        <taxon>Actinomycetes</taxon>
        <taxon>Kineosporiales</taxon>
        <taxon>Kineosporiaceae</taxon>
        <taxon>Kineosporia</taxon>
    </lineage>
</organism>
<evidence type="ECO:0000313" key="2">
    <source>
        <dbReference type="Proteomes" id="UP001138997"/>
    </source>
</evidence>
<comment type="caution">
    <text evidence="1">The sequence shown here is derived from an EMBL/GenBank/DDBJ whole genome shotgun (WGS) entry which is preliminary data.</text>
</comment>
<dbReference type="AlphaFoldDB" id="A0A9X1N6Y7"/>
<dbReference type="Proteomes" id="UP001138997">
    <property type="component" value="Unassembled WGS sequence"/>
</dbReference>